<dbReference type="PANTHER" id="PTHR12280:SF20">
    <property type="entry name" value="4'-PHOSPHOPANTETHEINE PHOSPHATASE"/>
    <property type="match status" value="1"/>
</dbReference>
<feature type="region of interest" description="Disordered" evidence="4">
    <location>
        <begin position="77"/>
        <end position="111"/>
    </location>
</feature>
<dbReference type="GO" id="GO:0005829">
    <property type="term" value="C:cytosol"/>
    <property type="evidence" value="ECO:0007669"/>
    <property type="project" value="TreeGrafter"/>
</dbReference>
<dbReference type="NCBIfam" id="TIGR00555">
    <property type="entry name" value="panK_eukar"/>
    <property type="match status" value="1"/>
</dbReference>
<dbReference type="EMBL" id="PKSG01000084">
    <property type="protein sequence ID" value="POR38968.1"/>
    <property type="molecule type" value="Genomic_DNA"/>
</dbReference>
<keyword evidence="5" id="KW-0808">Transferase</keyword>
<evidence type="ECO:0000256" key="4">
    <source>
        <dbReference type="SAM" id="MobiDB-lite"/>
    </source>
</evidence>
<dbReference type="SUPFAM" id="SSF53067">
    <property type="entry name" value="Actin-like ATPase domain"/>
    <property type="match status" value="2"/>
</dbReference>
<accession>A0A2S4L937</accession>
<proteinExistence type="predicted"/>
<keyword evidence="5" id="KW-0418">Kinase</keyword>
<comment type="caution">
    <text evidence="5">The sequence shown here is derived from an EMBL/GenBank/DDBJ whole genome shotgun (WGS) entry which is preliminary data.</text>
</comment>
<evidence type="ECO:0000313" key="6">
    <source>
        <dbReference type="Proteomes" id="UP000237481"/>
    </source>
</evidence>
<dbReference type="GO" id="GO:0005634">
    <property type="term" value="C:nucleus"/>
    <property type="evidence" value="ECO:0007669"/>
    <property type="project" value="TreeGrafter"/>
</dbReference>
<dbReference type="FunFam" id="3.30.420.510:FF:000005">
    <property type="entry name" value="Probable pantothenate kinase"/>
    <property type="match status" value="1"/>
</dbReference>
<dbReference type="Pfam" id="PF03630">
    <property type="entry name" value="Fumble"/>
    <property type="match status" value="1"/>
</dbReference>
<dbReference type="Gene3D" id="3.30.420.40">
    <property type="match status" value="1"/>
</dbReference>
<gene>
    <name evidence="5" type="ORF">TPAR_00838</name>
</gene>
<organism evidence="5 6">
    <name type="scientific">Tolypocladium paradoxum</name>
    <dbReference type="NCBI Taxonomy" id="94208"/>
    <lineage>
        <taxon>Eukaryota</taxon>
        <taxon>Fungi</taxon>
        <taxon>Dikarya</taxon>
        <taxon>Ascomycota</taxon>
        <taxon>Pezizomycotina</taxon>
        <taxon>Sordariomycetes</taxon>
        <taxon>Hypocreomycetidae</taxon>
        <taxon>Hypocreales</taxon>
        <taxon>Ophiocordycipitaceae</taxon>
        <taxon>Tolypocladium</taxon>
    </lineage>
</organism>
<feature type="region of interest" description="Disordered" evidence="4">
    <location>
        <begin position="138"/>
        <end position="161"/>
    </location>
</feature>
<evidence type="ECO:0000313" key="5">
    <source>
        <dbReference type="EMBL" id="POR38968.1"/>
    </source>
</evidence>
<feature type="compositionally biased region" description="Basic and acidic residues" evidence="4">
    <location>
        <begin position="81"/>
        <end position="103"/>
    </location>
</feature>
<dbReference type="STRING" id="94208.A0A2S4L937"/>
<keyword evidence="3" id="KW-0173">Coenzyme A biosynthesis</keyword>
<dbReference type="InterPro" id="IPR043129">
    <property type="entry name" value="ATPase_NBD"/>
</dbReference>
<dbReference type="InterPro" id="IPR004567">
    <property type="entry name" value="Type_II_PanK"/>
</dbReference>
<dbReference type="Gene3D" id="3.30.420.510">
    <property type="match status" value="1"/>
</dbReference>
<name>A0A2S4L937_9HYPO</name>
<keyword evidence="2" id="KW-0067">ATP-binding</keyword>
<evidence type="ECO:0000256" key="3">
    <source>
        <dbReference type="ARBA" id="ARBA00022993"/>
    </source>
</evidence>
<dbReference type="OrthoDB" id="498611at2759"/>
<keyword evidence="1" id="KW-0547">Nucleotide-binding</keyword>
<keyword evidence="6" id="KW-1185">Reference proteome</keyword>
<dbReference type="CDD" id="cd24123">
    <property type="entry name" value="ASKHA_NBD_PanK-II_Pank4"/>
    <property type="match status" value="1"/>
</dbReference>
<dbReference type="GO" id="GO:0005524">
    <property type="term" value="F:ATP binding"/>
    <property type="evidence" value="ECO:0007669"/>
    <property type="project" value="UniProtKB-KW"/>
</dbReference>
<evidence type="ECO:0000256" key="1">
    <source>
        <dbReference type="ARBA" id="ARBA00022741"/>
    </source>
</evidence>
<dbReference type="AlphaFoldDB" id="A0A2S4L937"/>
<dbReference type="FunFam" id="3.30.420.40:FF:000115">
    <property type="entry name" value="Pantothenate kinase PanK"/>
    <property type="match status" value="1"/>
</dbReference>
<reference evidence="5 6" key="1">
    <citation type="submission" date="2018-01" db="EMBL/GenBank/DDBJ databases">
        <title>Harnessing the power of phylogenomics to disentangle the directionality and signatures of interkingdom host jumping in the parasitic fungal genus Tolypocladium.</title>
        <authorList>
            <person name="Quandt C.A."/>
            <person name="Patterson W."/>
            <person name="Spatafora J.W."/>
        </authorList>
    </citation>
    <scope>NUCLEOTIDE SEQUENCE [LARGE SCALE GENOMIC DNA]</scope>
    <source>
        <strain evidence="5 6">NRBC 100945</strain>
    </source>
</reference>
<dbReference type="GO" id="GO:0015937">
    <property type="term" value="P:coenzyme A biosynthetic process"/>
    <property type="evidence" value="ECO:0007669"/>
    <property type="project" value="UniProtKB-KW"/>
</dbReference>
<dbReference type="GO" id="GO:0004594">
    <property type="term" value="F:pantothenate kinase activity"/>
    <property type="evidence" value="ECO:0007669"/>
    <property type="project" value="TreeGrafter"/>
</dbReference>
<protein>
    <submittedName>
        <fullName evidence="5">Pantothenate kinase</fullName>
    </submittedName>
</protein>
<dbReference type="Proteomes" id="UP000237481">
    <property type="component" value="Unassembled WGS sequence"/>
</dbReference>
<dbReference type="PANTHER" id="PTHR12280">
    <property type="entry name" value="PANTOTHENATE KINASE"/>
    <property type="match status" value="1"/>
</dbReference>
<evidence type="ECO:0000256" key="2">
    <source>
        <dbReference type="ARBA" id="ARBA00022840"/>
    </source>
</evidence>
<sequence>MNLGQREGAELSISHETDTVHLHPPLRAAPLRARGLISLIVVIPPLYSDSFVVETQAPGRFDAPPQRVANGLRVSMTPAVGDHEKAAAADERRDQRRGVERPRQRPRTMTSTEEIDNTITRPGSVRINVKGAFIVDPDTSTPALGNGQQGNGRASPTHHETSDIRLPNHTAVVSHIAVDIGGSLIKLVYFSREAHSKEPGGRLNFQSFETDRVDDCVELMKHLRDKQLELSGSQPGELCVMATGGGAYKFYDKIREALGVDVLREDEMECLIIGLDFFITEIPREVFTYSETDPMHFVNPPETISPYLLVNIGSGVSFLKVTGPRSYQRVGGTSLGGGTLWGLLSLLTGARTFDEMLDQAGHGDNTKVDMLVGDIYGTDYDKIGLKNTTIASSFGKVFRMKNAAEAAAASGPDGAAGGSPMPASAGFTDGDISRSLLYAISNNIGQIAYLQSQIHNLSDIYFGGSFIRGHRQTMNTLSYAIKFWSKGEKQAYFLRHEGYLGAVGAFLKRQPKNWGRRGSLEGMDQLLELRTSVKAKEGLAT</sequence>